<feature type="signal peptide" evidence="2">
    <location>
        <begin position="1"/>
        <end position="22"/>
    </location>
</feature>
<name>A0ABU2LWV5_9ACTN</name>
<dbReference type="EMBL" id="JAVREM010000053">
    <property type="protein sequence ID" value="MDT0322058.1"/>
    <property type="molecule type" value="Genomic_DNA"/>
</dbReference>
<dbReference type="RefSeq" id="WP_311602463.1">
    <property type="nucleotide sequence ID" value="NZ_JAVREM010000053.1"/>
</dbReference>
<sequence>MRAGALACGVLLAAVVSLTACGGSGDDGEDGGAAGAERPAVEVTASPESPATQGAENSPEAEGIPDETVPEEELTPAEGEFDDQEREYLTDRVPVGADPAAILEMGDEACYRIGYLERHDRAGAVRALREGEIPDAAAAVEHLCPEYAELLAEAESEAAAEE</sequence>
<dbReference type="PROSITE" id="PS51257">
    <property type="entry name" value="PROKAR_LIPOPROTEIN"/>
    <property type="match status" value="1"/>
</dbReference>
<evidence type="ECO:0000256" key="2">
    <source>
        <dbReference type="SAM" id="SignalP"/>
    </source>
</evidence>
<reference evidence="4" key="1">
    <citation type="submission" date="2023-07" db="EMBL/GenBank/DDBJ databases">
        <title>30 novel species of actinomycetes from the DSMZ collection.</title>
        <authorList>
            <person name="Nouioui I."/>
        </authorList>
    </citation>
    <scope>NUCLEOTIDE SEQUENCE [LARGE SCALE GENOMIC DNA]</scope>
    <source>
        <strain evidence="4">DSM 44918</strain>
    </source>
</reference>
<feature type="compositionally biased region" description="Acidic residues" evidence="1">
    <location>
        <begin position="63"/>
        <end position="85"/>
    </location>
</feature>
<comment type="caution">
    <text evidence="3">The sequence shown here is derived from an EMBL/GenBank/DDBJ whole genome shotgun (WGS) entry which is preliminary data.</text>
</comment>
<feature type="compositionally biased region" description="Polar residues" evidence="1">
    <location>
        <begin position="46"/>
        <end position="56"/>
    </location>
</feature>
<accession>A0ABU2LWV5</accession>
<dbReference type="Proteomes" id="UP001183420">
    <property type="component" value="Unassembled WGS sequence"/>
</dbReference>
<feature type="chain" id="PRO_5046000023" description="DUF732 domain-containing protein" evidence="2">
    <location>
        <begin position="23"/>
        <end position="162"/>
    </location>
</feature>
<keyword evidence="2" id="KW-0732">Signal</keyword>
<keyword evidence="4" id="KW-1185">Reference proteome</keyword>
<gene>
    <name evidence="3" type="ORF">RNC47_27370</name>
</gene>
<evidence type="ECO:0000256" key="1">
    <source>
        <dbReference type="SAM" id="MobiDB-lite"/>
    </source>
</evidence>
<proteinExistence type="predicted"/>
<organism evidence="3 4">
    <name type="scientific">Streptomyces millisiae</name>
    <dbReference type="NCBI Taxonomy" id="3075542"/>
    <lineage>
        <taxon>Bacteria</taxon>
        <taxon>Bacillati</taxon>
        <taxon>Actinomycetota</taxon>
        <taxon>Actinomycetes</taxon>
        <taxon>Kitasatosporales</taxon>
        <taxon>Streptomycetaceae</taxon>
        <taxon>Streptomyces</taxon>
    </lineage>
</organism>
<evidence type="ECO:0008006" key="5">
    <source>
        <dbReference type="Google" id="ProtNLM"/>
    </source>
</evidence>
<evidence type="ECO:0000313" key="3">
    <source>
        <dbReference type="EMBL" id="MDT0322058.1"/>
    </source>
</evidence>
<protein>
    <recommendedName>
        <fullName evidence="5">DUF732 domain-containing protein</fullName>
    </recommendedName>
</protein>
<evidence type="ECO:0000313" key="4">
    <source>
        <dbReference type="Proteomes" id="UP001183420"/>
    </source>
</evidence>
<feature type="region of interest" description="Disordered" evidence="1">
    <location>
        <begin position="22"/>
        <end position="93"/>
    </location>
</feature>